<protein>
    <submittedName>
        <fullName evidence="1">Uncharacterized protein</fullName>
    </submittedName>
</protein>
<organism evidence="1">
    <name type="scientific">viral metagenome</name>
    <dbReference type="NCBI Taxonomy" id="1070528"/>
    <lineage>
        <taxon>unclassified sequences</taxon>
        <taxon>metagenomes</taxon>
        <taxon>organismal metagenomes</taxon>
    </lineage>
</organism>
<accession>A0A6C0EIJ0</accession>
<dbReference type="AlphaFoldDB" id="A0A6C0EIJ0"/>
<name>A0A6C0EIJ0_9ZZZZ</name>
<dbReference type="EMBL" id="MN738851">
    <property type="protein sequence ID" value="QHT28089.1"/>
    <property type="molecule type" value="Genomic_DNA"/>
</dbReference>
<proteinExistence type="predicted"/>
<reference evidence="1" key="1">
    <citation type="journal article" date="2020" name="Nature">
        <title>Giant virus diversity and host interactions through global metagenomics.</title>
        <authorList>
            <person name="Schulz F."/>
            <person name="Roux S."/>
            <person name="Paez-Espino D."/>
            <person name="Jungbluth S."/>
            <person name="Walsh D.A."/>
            <person name="Denef V.J."/>
            <person name="McMahon K.D."/>
            <person name="Konstantinidis K.T."/>
            <person name="Eloe-Fadrosh E.A."/>
            <person name="Kyrpides N.C."/>
            <person name="Woyke T."/>
        </authorList>
    </citation>
    <scope>NUCLEOTIDE SEQUENCE</scope>
    <source>
        <strain evidence="1">GVMAG-M-3300001348-25</strain>
    </source>
</reference>
<sequence length="30" mass="3653">MECTHIFFQNNIIVNEYLLTLRQKCLTCYT</sequence>
<evidence type="ECO:0000313" key="1">
    <source>
        <dbReference type="EMBL" id="QHT28089.1"/>
    </source>
</evidence>